<name>A0AA41Q643_9ACTN</name>
<keyword evidence="3" id="KW-1185">Reference proteome</keyword>
<dbReference type="Proteomes" id="UP001165378">
    <property type="component" value="Unassembled WGS sequence"/>
</dbReference>
<evidence type="ECO:0000313" key="3">
    <source>
        <dbReference type="Proteomes" id="UP001165378"/>
    </source>
</evidence>
<dbReference type="RefSeq" id="WP_235056673.1">
    <property type="nucleotide sequence ID" value="NZ_JAKFHA010000028.1"/>
</dbReference>
<accession>A0AA41Q643</accession>
<gene>
    <name evidence="2" type="ORF">LZ495_32735</name>
</gene>
<dbReference type="EMBL" id="JAKFHA010000028">
    <property type="protein sequence ID" value="MCF2531956.1"/>
    <property type="molecule type" value="Genomic_DNA"/>
</dbReference>
<reference evidence="2" key="1">
    <citation type="submission" date="2022-01" db="EMBL/GenBank/DDBJ databases">
        <title>Genome-Based Taxonomic Classification of the Phylum Actinobacteria.</title>
        <authorList>
            <person name="Gao Y."/>
        </authorList>
    </citation>
    <scope>NUCLEOTIDE SEQUENCE</scope>
    <source>
        <strain evidence="2">KLBMP 8922</strain>
    </source>
</reference>
<sequence>MPAPLDEFPVHQSPLSIARVASSDRNFYDRYYFNAHDRSGEIFLVTGYGVYPNLGVKDAFVTVARGGRHTTVRLSDAFEAETDDRLNPAVGAYRIEVKKPLDELRVVCDAGAHGIAMDLTWRGSFPAVDEEPHVLRRDGRVILDAQRFAQLGTWEGTLNVEGTDYTVTPDTWVGSRDRSWGIRPSGEAEPGGRAAAERDPSGGMWWTYVPLRFDDYAIIVIVQEEPDGTRTLNQATRVWPASTGRRPEQLGWPEFDIEYAPGTRMPVRATLRMKDLAGKPVVVEVEPKHHVVLNCGPGYGLDPTWTHGQWRGRDWSEGVVVDTATDEAAQGRAKFSILDHVARATCDGAEGWGLFEHGVMGRHDPSGFADFMAVAP</sequence>
<feature type="region of interest" description="Disordered" evidence="1">
    <location>
        <begin position="176"/>
        <end position="199"/>
    </location>
</feature>
<protein>
    <submittedName>
        <fullName evidence="2">Uncharacterized protein</fullName>
    </submittedName>
</protein>
<proteinExistence type="predicted"/>
<comment type="caution">
    <text evidence="2">The sequence shown here is derived from an EMBL/GenBank/DDBJ whole genome shotgun (WGS) entry which is preliminary data.</text>
</comment>
<organism evidence="2 3">
    <name type="scientific">Yinghuangia soli</name>
    <dbReference type="NCBI Taxonomy" id="2908204"/>
    <lineage>
        <taxon>Bacteria</taxon>
        <taxon>Bacillati</taxon>
        <taxon>Actinomycetota</taxon>
        <taxon>Actinomycetes</taxon>
        <taxon>Kitasatosporales</taxon>
        <taxon>Streptomycetaceae</taxon>
        <taxon>Yinghuangia</taxon>
    </lineage>
</organism>
<dbReference type="SUPFAM" id="SSF159245">
    <property type="entry name" value="AttH-like"/>
    <property type="match status" value="1"/>
</dbReference>
<evidence type="ECO:0000256" key="1">
    <source>
        <dbReference type="SAM" id="MobiDB-lite"/>
    </source>
</evidence>
<dbReference type="AlphaFoldDB" id="A0AA41Q643"/>
<evidence type="ECO:0000313" key="2">
    <source>
        <dbReference type="EMBL" id="MCF2531956.1"/>
    </source>
</evidence>